<comment type="caution">
    <text evidence="2">The sequence shown here is derived from an EMBL/GenBank/DDBJ whole genome shotgun (WGS) entry which is preliminary data.</text>
</comment>
<dbReference type="EMBL" id="JANEYF010000188">
    <property type="protein sequence ID" value="KAJ8971580.1"/>
    <property type="molecule type" value="Genomic_DNA"/>
</dbReference>
<sequence length="503" mass="53888">MVSAGQHLHLSGDLKGNVSIAAQQGMHFSQHNPQNGSTQSQNTQNNSQHSQQSPLSNPHQNSPMQNNINSQHGQSSMSHQPGPQMGNTMLSGAQQIPGPQLGSQQVPMGPSMQGPGGIPSSGAMPGSGNLSGGNMGVPNNNMGQNSMGGPSSGMGGPGGNMGGPGNMPNSMGGIQHPGMHVVVPNPMGPNGPMGPGPMGGQGSMGPRLINAQTIEQQKLIHQQQMLRAQQQAAMQQHMVRPPPPDYKTSAGMMQGVQPRYAAGPMIRSNMYMIQQQQQHPQQQIPQRAAIYTRQQGPMGGMESVQHNSAEWRHLLMTQQQNSSFNPMRPNFQQGFNMNSGNMQQISALQHQQIRTQQGMVSGGISSGQQGMNQAMGQGQVLTQGNSPMAQMNNMNQAMLHMQQQQQSLMQQQNSQMSLSSIHMQQSQSITVTNQALQQQQGNINSQLANTQSNSQSNPLGNFNPQADFNFEFLDNLASGDTGAFTDQELLNSFDTDAGFNLDF</sequence>
<feature type="region of interest" description="Disordered" evidence="1">
    <location>
        <begin position="28"/>
        <end position="180"/>
    </location>
</feature>
<feature type="compositionally biased region" description="Gly residues" evidence="1">
    <location>
        <begin position="150"/>
        <end position="165"/>
    </location>
</feature>
<feature type="compositionally biased region" description="Polar residues" evidence="1">
    <location>
        <begin position="64"/>
        <end position="94"/>
    </location>
</feature>
<dbReference type="Proteomes" id="UP001162156">
    <property type="component" value="Unassembled WGS sequence"/>
</dbReference>
<keyword evidence="3" id="KW-1185">Reference proteome</keyword>
<name>A0AAV8ZWL1_9CUCU</name>
<organism evidence="2 3">
    <name type="scientific">Rhamnusium bicolor</name>
    <dbReference type="NCBI Taxonomy" id="1586634"/>
    <lineage>
        <taxon>Eukaryota</taxon>
        <taxon>Metazoa</taxon>
        <taxon>Ecdysozoa</taxon>
        <taxon>Arthropoda</taxon>
        <taxon>Hexapoda</taxon>
        <taxon>Insecta</taxon>
        <taxon>Pterygota</taxon>
        <taxon>Neoptera</taxon>
        <taxon>Endopterygota</taxon>
        <taxon>Coleoptera</taxon>
        <taxon>Polyphaga</taxon>
        <taxon>Cucujiformia</taxon>
        <taxon>Chrysomeloidea</taxon>
        <taxon>Cerambycidae</taxon>
        <taxon>Lepturinae</taxon>
        <taxon>Rhagiini</taxon>
        <taxon>Rhamnusium</taxon>
    </lineage>
</organism>
<dbReference type="AlphaFoldDB" id="A0AAV8ZWL1"/>
<evidence type="ECO:0000313" key="2">
    <source>
        <dbReference type="EMBL" id="KAJ8971580.1"/>
    </source>
</evidence>
<evidence type="ECO:0000256" key="1">
    <source>
        <dbReference type="SAM" id="MobiDB-lite"/>
    </source>
</evidence>
<feature type="compositionally biased region" description="Low complexity" evidence="1">
    <location>
        <begin position="32"/>
        <end position="63"/>
    </location>
</feature>
<evidence type="ECO:0000313" key="3">
    <source>
        <dbReference type="Proteomes" id="UP001162156"/>
    </source>
</evidence>
<protein>
    <submittedName>
        <fullName evidence="2">Uncharacterized protein</fullName>
    </submittedName>
</protein>
<gene>
    <name evidence="2" type="ORF">NQ314_000638</name>
</gene>
<accession>A0AAV8ZWL1</accession>
<reference evidence="2" key="1">
    <citation type="journal article" date="2023" name="Insect Mol. Biol.">
        <title>Genome sequencing provides insights into the evolution of gene families encoding plant cell wall-degrading enzymes in longhorned beetles.</title>
        <authorList>
            <person name="Shin N.R."/>
            <person name="Okamura Y."/>
            <person name="Kirsch R."/>
            <person name="Pauchet Y."/>
        </authorList>
    </citation>
    <scope>NUCLEOTIDE SEQUENCE</scope>
    <source>
        <strain evidence="2">RBIC_L_NR</strain>
    </source>
</reference>
<feature type="compositionally biased region" description="Low complexity" evidence="1">
    <location>
        <begin position="166"/>
        <end position="180"/>
    </location>
</feature>
<feature type="compositionally biased region" description="Low complexity" evidence="1">
    <location>
        <begin position="136"/>
        <end position="149"/>
    </location>
</feature>
<proteinExistence type="predicted"/>